<feature type="domain" description="BPG-independent PGAM N-terminal" evidence="13">
    <location>
        <begin position="86"/>
        <end position="294"/>
    </location>
</feature>
<name>A0A0G0H356_9BACT</name>
<comment type="pathway">
    <text evidence="3 9">Carbohydrate degradation; glycolysis; pyruvate from D-glyceraldehyde 3-phosphate: step 3/5.</text>
</comment>
<evidence type="ECO:0000259" key="12">
    <source>
        <dbReference type="Pfam" id="PF01676"/>
    </source>
</evidence>
<feature type="binding site" evidence="9">
    <location>
        <position position="333"/>
    </location>
    <ligand>
        <name>substrate</name>
    </ligand>
</feature>
<proteinExistence type="inferred from homology"/>
<evidence type="ECO:0000256" key="3">
    <source>
        <dbReference type="ARBA" id="ARBA00004798"/>
    </source>
</evidence>
<dbReference type="STRING" id="1618545.US53_C0013G0017"/>
<dbReference type="HAMAP" id="MF_01038">
    <property type="entry name" value="GpmI"/>
    <property type="match status" value="1"/>
</dbReference>
<feature type="binding site" evidence="11">
    <location>
        <position position="460"/>
    </location>
    <ligand>
        <name>Mn(2+)</name>
        <dbReference type="ChEBI" id="CHEBI:29035"/>
        <label>1</label>
    </ligand>
</feature>
<evidence type="ECO:0000256" key="4">
    <source>
        <dbReference type="ARBA" id="ARBA00008819"/>
    </source>
</evidence>
<dbReference type="GO" id="GO:0005829">
    <property type="term" value="C:cytosol"/>
    <property type="evidence" value="ECO:0007669"/>
    <property type="project" value="TreeGrafter"/>
</dbReference>
<dbReference type="SUPFAM" id="SSF53649">
    <property type="entry name" value="Alkaline phosphatase-like"/>
    <property type="match status" value="1"/>
</dbReference>
<reference evidence="14 15" key="1">
    <citation type="journal article" date="2015" name="Nature">
        <title>rRNA introns, odd ribosomes, and small enigmatic genomes across a large radiation of phyla.</title>
        <authorList>
            <person name="Brown C.T."/>
            <person name="Hug L.A."/>
            <person name="Thomas B.C."/>
            <person name="Sharon I."/>
            <person name="Castelle C.J."/>
            <person name="Singh A."/>
            <person name="Wilkins M.J."/>
            <person name="Williams K.H."/>
            <person name="Banfield J.F."/>
        </authorList>
    </citation>
    <scope>NUCLEOTIDE SEQUENCE [LARGE SCALE GENOMIC DNA]</scope>
</reference>
<protein>
    <recommendedName>
        <fullName evidence="9 10">2,3-bisphosphoglycerate-independent phosphoglycerate mutase</fullName>
        <shortName evidence="9">BPG-independent PGAM</shortName>
        <shortName evidence="9">Phosphoglyceromutase</shortName>
        <shortName evidence="9">iPGM</shortName>
        <ecNumber evidence="9 10">5.4.2.12</ecNumber>
    </recommendedName>
</protein>
<comment type="subunit">
    <text evidence="9">Monomer.</text>
</comment>
<dbReference type="InterPro" id="IPR005995">
    <property type="entry name" value="Pgm_bpd_ind"/>
</dbReference>
<evidence type="ECO:0000256" key="1">
    <source>
        <dbReference type="ARBA" id="ARBA00000370"/>
    </source>
</evidence>
<comment type="function">
    <text evidence="9">Catalyzes the interconversion of 2-phosphoglycerate and 3-phosphoglycerate.</text>
</comment>
<evidence type="ECO:0000256" key="11">
    <source>
        <dbReference type="PIRSR" id="PIRSR001492-3"/>
    </source>
</evidence>
<accession>A0A0G0H356</accession>
<comment type="cofactor">
    <cofactor evidence="2">
        <name>Mn(2+)</name>
        <dbReference type="ChEBI" id="CHEBI:29035"/>
    </cofactor>
</comment>
<dbReference type="PIRSF" id="PIRSF001492">
    <property type="entry name" value="IPGAM"/>
    <property type="match status" value="1"/>
</dbReference>
<evidence type="ECO:0000256" key="6">
    <source>
        <dbReference type="ARBA" id="ARBA00023152"/>
    </source>
</evidence>
<dbReference type="GO" id="GO:0006096">
    <property type="term" value="P:glycolytic process"/>
    <property type="evidence" value="ECO:0007669"/>
    <property type="project" value="UniProtKB-UniRule"/>
</dbReference>
<dbReference type="SUPFAM" id="SSF64158">
    <property type="entry name" value="2,3-Bisphosphoglycerate-independent phosphoglycerate mutase, substrate-binding domain"/>
    <property type="match status" value="1"/>
</dbReference>
<evidence type="ECO:0000313" key="14">
    <source>
        <dbReference type="EMBL" id="KKQ37658.1"/>
    </source>
</evidence>
<dbReference type="InterPro" id="IPR006124">
    <property type="entry name" value="Metalloenzyme"/>
</dbReference>
<keyword evidence="7 11" id="KW-0464">Manganese</keyword>
<evidence type="ECO:0000256" key="8">
    <source>
        <dbReference type="ARBA" id="ARBA00023235"/>
    </source>
</evidence>
<feature type="binding site" evidence="9">
    <location>
        <begin position="157"/>
        <end position="158"/>
    </location>
    <ligand>
        <name>substrate</name>
    </ligand>
</feature>
<dbReference type="Gene3D" id="3.40.1450.10">
    <property type="entry name" value="BPG-independent phosphoglycerate mutase, domain B"/>
    <property type="match status" value="1"/>
</dbReference>
<comment type="catalytic activity">
    <reaction evidence="1 9">
        <text>(2R)-2-phosphoglycerate = (2R)-3-phosphoglycerate</text>
        <dbReference type="Rhea" id="RHEA:15901"/>
        <dbReference type="ChEBI" id="CHEBI:58272"/>
        <dbReference type="ChEBI" id="CHEBI:58289"/>
        <dbReference type="EC" id="5.4.2.12"/>
    </reaction>
</comment>
<feature type="binding site" evidence="9">
    <location>
        <position position="195"/>
    </location>
    <ligand>
        <name>substrate</name>
    </ligand>
</feature>
<dbReference type="EMBL" id="LBTI01000013">
    <property type="protein sequence ID" value="KKQ37658.1"/>
    <property type="molecule type" value="Genomic_DNA"/>
</dbReference>
<dbReference type="PATRIC" id="fig|1618545.3.peg.220"/>
<dbReference type="CDD" id="cd16010">
    <property type="entry name" value="iPGM"/>
    <property type="match status" value="1"/>
</dbReference>
<feature type="binding site" evidence="11">
    <location>
        <position position="441"/>
    </location>
    <ligand>
        <name>Mn(2+)</name>
        <dbReference type="ChEBI" id="CHEBI:29035"/>
        <label>2</label>
    </ligand>
</feature>
<dbReference type="InterPro" id="IPR036646">
    <property type="entry name" value="PGAM_B_sf"/>
</dbReference>
<dbReference type="EC" id="5.4.2.12" evidence="9 10"/>
<feature type="binding site" evidence="11">
    <location>
        <position position="442"/>
    </location>
    <ligand>
        <name>Mn(2+)</name>
        <dbReference type="ChEBI" id="CHEBI:29035"/>
        <label>2</label>
    </ligand>
</feature>
<evidence type="ECO:0000256" key="2">
    <source>
        <dbReference type="ARBA" id="ARBA00001936"/>
    </source>
</evidence>
<feature type="domain" description="Metalloenzyme" evidence="12">
    <location>
        <begin position="10"/>
        <end position="500"/>
    </location>
</feature>
<feature type="binding site" evidence="11">
    <location>
        <position position="404"/>
    </location>
    <ligand>
        <name>Mn(2+)</name>
        <dbReference type="ChEBI" id="CHEBI:29035"/>
        <label>1</label>
    </ligand>
</feature>
<evidence type="ECO:0000259" key="13">
    <source>
        <dbReference type="Pfam" id="PF06415"/>
    </source>
</evidence>
<dbReference type="GO" id="GO:0004619">
    <property type="term" value="F:phosphoglycerate mutase activity"/>
    <property type="evidence" value="ECO:0007669"/>
    <property type="project" value="UniProtKB-UniRule"/>
</dbReference>
<comment type="caution">
    <text evidence="14">The sequence shown here is derived from an EMBL/GenBank/DDBJ whole genome shotgun (WGS) entry which is preliminary data.</text>
</comment>
<comment type="similarity">
    <text evidence="4 9">Belongs to the BPG-independent phosphoglycerate mutase family.</text>
</comment>
<evidence type="ECO:0000313" key="15">
    <source>
        <dbReference type="Proteomes" id="UP000034591"/>
    </source>
</evidence>
<feature type="binding site" evidence="9">
    <location>
        <position position="127"/>
    </location>
    <ligand>
        <name>substrate</name>
    </ligand>
</feature>
<dbReference type="InterPro" id="IPR017850">
    <property type="entry name" value="Alkaline_phosphatase_core_sf"/>
</dbReference>
<dbReference type="Gene3D" id="3.40.720.10">
    <property type="entry name" value="Alkaline Phosphatase, subunit A"/>
    <property type="match status" value="1"/>
</dbReference>
<evidence type="ECO:0000256" key="9">
    <source>
        <dbReference type="HAMAP-Rule" id="MF_01038"/>
    </source>
</evidence>
<evidence type="ECO:0000256" key="10">
    <source>
        <dbReference type="NCBIfam" id="TIGR01307"/>
    </source>
</evidence>
<organism evidence="14 15">
    <name type="scientific">Candidatus Woesebacteria bacterium GW2011_GWA1_37_7</name>
    <dbReference type="NCBI Taxonomy" id="1618545"/>
    <lineage>
        <taxon>Bacteria</taxon>
        <taxon>Candidatus Woeseibacteriota</taxon>
    </lineage>
</organism>
<evidence type="ECO:0000256" key="7">
    <source>
        <dbReference type="ARBA" id="ARBA00023211"/>
    </source>
</evidence>
<comment type="caution">
    <text evidence="9">Lacks conserved residue(s) required for the propagation of feature annotation.</text>
</comment>
<keyword evidence="5 11" id="KW-0479">Metal-binding</keyword>
<dbReference type="PANTHER" id="PTHR31637">
    <property type="entry name" value="2,3-BISPHOSPHOGLYCERATE-INDEPENDENT PHOSPHOGLYCERATE MUTASE"/>
    <property type="match status" value="1"/>
</dbReference>
<keyword evidence="8 9" id="KW-0413">Isomerase</keyword>
<dbReference type="GO" id="GO:0030145">
    <property type="term" value="F:manganese ion binding"/>
    <property type="evidence" value="ECO:0007669"/>
    <property type="project" value="InterPro"/>
</dbReference>
<evidence type="ECO:0000256" key="5">
    <source>
        <dbReference type="ARBA" id="ARBA00022723"/>
    </source>
</evidence>
<dbReference type="PANTHER" id="PTHR31637:SF0">
    <property type="entry name" value="2,3-BISPHOSPHOGLYCERATE-INDEPENDENT PHOSPHOGLYCERATE MUTASE"/>
    <property type="match status" value="1"/>
</dbReference>
<sequence>MSSESLPKFVVILILDGWGIASAGPGNAISLANTVNFDKFMASYPHSQLSASGEAVGLPRGEDGNTETGHLNLGAGRIVYQDLERINMAIADGTFFDNKVLIGAIDHAVKNNSKLHIMGLLGAAGVHSNIEHLYALIHLAHLKNFKSLYLHLFTDGRDSPQTASKTYLKNLSKVIENEGTGTVASIMGRYWSMDRDQRWDRTEKAYKALTEGKANLVKDLNEAIRIDRPRQLTKAFLLSDFSKATITFDYDPFEKSSDKPVSSLQGSKESDHKTFNRGEKINNLYFVTMTEYDKNLLNEGANVAFPPELIDAPLSSVVSTGELRQLKITESEKERFVTFYFNGLREEPFPLEEVIIIPSLHVSTYDQKPEMAARVITDTLLRKLSTMDYQLAVVNFPNADMVGHTGNIGPTVKAVEFVDLCIGEIANFVIANEGAMLVTSDHGNAEEMINLHSGEIDTEHSNNPVPFIAISPKLLGNSQALTSGILADIAPTAIALLGLPLPSSMTGRDLLKDIKF</sequence>
<dbReference type="Proteomes" id="UP000034591">
    <property type="component" value="Unassembled WGS sequence"/>
</dbReference>
<dbReference type="GO" id="GO:0006007">
    <property type="term" value="P:glucose catabolic process"/>
    <property type="evidence" value="ECO:0007669"/>
    <property type="project" value="InterPro"/>
</dbReference>
<dbReference type="NCBIfam" id="TIGR01307">
    <property type="entry name" value="pgm_bpd_ind"/>
    <property type="match status" value="1"/>
</dbReference>
<feature type="binding site" evidence="11">
    <location>
        <position position="400"/>
    </location>
    <ligand>
        <name>Mn(2+)</name>
        <dbReference type="ChEBI" id="CHEBI:29035"/>
        <label>1</label>
    </ligand>
</feature>
<dbReference type="Pfam" id="PF01676">
    <property type="entry name" value="Metalloenzyme"/>
    <property type="match status" value="1"/>
</dbReference>
<dbReference type="InterPro" id="IPR011258">
    <property type="entry name" value="BPG-indep_PGM_N"/>
</dbReference>
<keyword evidence="6 9" id="KW-0324">Glycolysis</keyword>
<feature type="binding site" evidence="9">
    <location>
        <position position="189"/>
    </location>
    <ligand>
        <name>substrate</name>
    </ligand>
</feature>
<dbReference type="AlphaFoldDB" id="A0A0G0H356"/>
<feature type="binding site" evidence="11">
    <location>
        <position position="16"/>
    </location>
    <ligand>
        <name>Mn(2+)</name>
        <dbReference type="ChEBI" id="CHEBI:29035"/>
        <label>2</label>
    </ligand>
</feature>
<gene>
    <name evidence="9" type="primary">gpmI</name>
    <name evidence="14" type="ORF">US53_C0013G0017</name>
</gene>
<dbReference type="Pfam" id="PF06415">
    <property type="entry name" value="iPGM_N"/>
    <property type="match status" value="1"/>
</dbReference>
<dbReference type="UniPathway" id="UPA00109">
    <property type="reaction ID" value="UER00186"/>
</dbReference>